<sequence>MSRRLTKCKLIRDGLTPLGPVTCAPAPSRAIHAALLILKLHEEVGEVAEDLTDTREYADVLQALMDLAQLSGVPWEEVETELIWKAKHRGGFEGGKVMVVKGRTA</sequence>
<dbReference type="AlphaFoldDB" id="A0A0F8ZP76"/>
<organism evidence="1">
    <name type="scientific">marine sediment metagenome</name>
    <dbReference type="NCBI Taxonomy" id="412755"/>
    <lineage>
        <taxon>unclassified sequences</taxon>
        <taxon>metagenomes</taxon>
        <taxon>ecological metagenomes</taxon>
    </lineage>
</organism>
<protein>
    <recommendedName>
        <fullName evidence="2">NTP pyrophosphohydrolase MazG putative catalytic core domain-containing protein</fullName>
    </recommendedName>
</protein>
<comment type="caution">
    <text evidence="1">The sequence shown here is derived from an EMBL/GenBank/DDBJ whole genome shotgun (WGS) entry which is preliminary data.</text>
</comment>
<reference evidence="1" key="1">
    <citation type="journal article" date="2015" name="Nature">
        <title>Complex archaea that bridge the gap between prokaryotes and eukaryotes.</title>
        <authorList>
            <person name="Spang A."/>
            <person name="Saw J.H."/>
            <person name="Jorgensen S.L."/>
            <person name="Zaremba-Niedzwiedzka K."/>
            <person name="Martijn J."/>
            <person name="Lind A.E."/>
            <person name="van Eijk R."/>
            <person name="Schleper C."/>
            <person name="Guy L."/>
            <person name="Ettema T.J."/>
        </authorList>
    </citation>
    <scope>NUCLEOTIDE SEQUENCE</scope>
</reference>
<name>A0A0F8ZP76_9ZZZZ</name>
<accession>A0A0F8ZP76</accession>
<dbReference type="SUPFAM" id="SSF101386">
    <property type="entry name" value="all-alpha NTP pyrophosphatases"/>
    <property type="match status" value="1"/>
</dbReference>
<evidence type="ECO:0008006" key="2">
    <source>
        <dbReference type="Google" id="ProtNLM"/>
    </source>
</evidence>
<gene>
    <name evidence="1" type="ORF">LCGC14_2670680</name>
</gene>
<dbReference type="EMBL" id="LAZR01046818">
    <property type="protein sequence ID" value="KKK95648.1"/>
    <property type="molecule type" value="Genomic_DNA"/>
</dbReference>
<proteinExistence type="predicted"/>
<evidence type="ECO:0000313" key="1">
    <source>
        <dbReference type="EMBL" id="KKK95648.1"/>
    </source>
</evidence>